<feature type="compositionally biased region" description="Basic and acidic residues" evidence="1">
    <location>
        <begin position="445"/>
        <end position="458"/>
    </location>
</feature>
<name>A0A8K0T1N6_9HYPO</name>
<accession>A0A8K0T1N6</accession>
<evidence type="ECO:0000313" key="3">
    <source>
        <dbReference type="Proteomes" id="UP000813444"/>
    </source>
</evidence>
<dbReference type="EMBL" id="JAGPNK010000004">
    <property type="protein sequence ID" value="KAH7323113.1"/>
    <property type="molecule type" value="Genomic_DNA"/>
</dbReference>
<reference evidence="2" key="1">
    <citation type="journal article" date="2021" name="Nat. Commun.">
        <title>Genetic determinants of endophytism in the Arabidopsis root mycobiome.</title>
        <authorList>
            <person name="Mesny F."/>
            <person name="Miyauchi S."/>
            <person name="Thiergart T."/>
            <person name="Pickel B."/>
            <person name="Atanasova L."/>
            <person name="Karlsson M."/>
            <person name="Huettel B."/>
            <person name="Barry K.W."/>
            <person name="Haridas S."/>
            <person name="Chen C."/>
            <person name="Bauer D."/>
            <person name="Andreopoulos W."/>
            <person name="Pangilinan J."/>
            <person name="LaButti K."/>
            <person name="Riley R."/>
            <person name="Lipzen A."/>
            <person name="Clum A."/>
            <person name="Drula E."/>
            <person name="Henrissat B."/>
            <person name="Kohler A."/>
            <person name="Grigoriev I.V."/>
            <person name="Martin F.M."/>
            <person name="Hacquard S."/>
        </authorList>
    </citation>
    <scope>NUCLEOTIDE SEQUENCE</scope>
    <source>
        <strain evidence="2">MPI-CAGE-CH-0235</strain>
    </source>
</reference>
<feature type="region of interest" description="Disordered" evidence="1">
    <location>
        <begin position="445"/>
        <end position="498"/>
    </location>
</feature>
<evidence type="ECO:0000313" key="2">
    <source>
        <dbReference type="EMBL" id="KAH7323113.1"/>
    </source>
</evidence>
<organism evidence="2 3">
    <name type="scientific">Stachybotrys elegans</name>
    <dbReference type="NCBI Taxonomy" id="80388"/>
    <lineage>
        <taxon>Eukaryota</taxon>
        <taxon>Fungi</taxon>
        <taxon>Dikarya</taxon>
        <taxon>Ascomycota</taxon>
        <taxon>Pezizomycotina</taxon>
        <taxon>Sordariomycetes</taxon>
        <taxon>Hypocreomycetidae</taxon>
        <taxon>Hypocreales</taxon>
        <taxon>Stachybotryaceae</taxon>
        <taxon>Stachybotrys</taxon>
    </lineage>
</organism>
<proteinExistence type="predicted"/>
<feature type="region of interest" description="Disordered" evidence="1">
    <location>
        <begin position="389"/>
        <end position="419"/>
    </location>
</feature>
<comment type="caution">
    <text evidence="2">The sequence shown here is derived from an EMBL/GenBank/DDBJ whole genome shotgun (WGS) entry which is preliminary data.</text>
</comment>
<sequence>MMPTDLEKNGIYIKEGLVEASSLPPHIISLCEAVLDFHGTVLERLGVSKDDEFDGINNTLSHLDDEECILVWEYIQSLKEMKTKATKLSMGKDREREWEYFFRDHFFCPLANSVAISDRDTRYSSRTKFYYDYFEHAQSRPWSLFGSHQKFHHAHRLHLTEPRPDWVAFYPIYNLDVGEAADGIPTTERWQWERSSQGSIVENFSLRTLAHLSRYGLHATTTGTFREGGNKAIDSSDYICFPWFIVEHKKTDQAAETECYCQAANAGAATLMMLQTLAKYAERRNEDAHIPPVVTMTTVGQTVRIWVTYSVDKMSKTKMDCIWVGNITTMVAMIQFHAILENLHTWAMRVLRPWISFYIDQWKHRFPLHHEVATVSDDNAEAQVGKFEHDVPTAVSSSDVSGAEDDGESQQRQTAGNSNTFSLEDIVRKEFGLLKTHIDQALKENARSEAPKRDHVEYRSIGVQTTSKDFSNEDERKRTDHKAKHSYTTSLAERVSAS</sequence>
<protein>
    <submittedName>
        <fullName evidence="2">Uncharacterized protein</fullName>
    </submittedName>
</protein>
<gene>
    <name evidence="2" type="ORF">B0I35DRAFT_477001</name>
</gene>
<keyword evidence="3" id="KW-1185">Reference proteome</keyword>
<dbReference type="OrthoDB" id="5081713at2759"/>
<dbReference type="AlphaFoldDB" id="A0A8K0T1N6"/>
<feature type="compositionally biased region" description="Polar residues" evidence="1">
    <location>
        <begin position="486"/>
        <end position="498"/>
    </location>
</feature>
<evidence type="ECO:0000256" key="1">
    <source>
        <dbReference type="SAM" id="MobiDB-lite"/>
    </source>
</evidence>
<dbReference type="Proteomes" id="UP000813444">
    <property type="component" value="Unassembled WGS sequence"/>
</dbReference>
<feature type="compositionally biased region" description="Polar residues" evidence="1">
    <location>
        <begin position="410"/>
        <end position="419"/>
    </location>
</feature>